<keyword evidence="2" id="KW-1185">Reference proteome</keyword>
<evidence type="ECO:0000313" key="1">
    <source>
        <dbReference type="EMBL" id="OJT07046.1"/>
    </source>
</evidence>
<evidence type="ECO:0000313" key="2">
    <source>
        <dbReference type="Proteomes" id="UP000184267"/>
    </source>
</evidence>
<reference evidence="1 2" key="1">
    <citation type="submission" date="2016-10" db="EMBL/GenBank/DDBJ databases">
        <title>Genome sequence of the basidiomycete white-rot fungus Trametes pubescens.</title>
        <authorList>
            <person name="Makela M.R."/>
            <person name="Granchi Z."/>
            <person name="Peng M."/>
            <person name="De Vries R.P."/>
            <person name="Grigoriev I."/>
            <person name="Riley R."/>
            <person name="Hilden K."/>
        </authorList>
    </citation>
    <scope>NUCLEOTIDE SEQUENCE [LARGE SCALE GENOMIC DNA]</scope>
    <source>
        <strain evidence="1 2">FBCC735</strain>
    </source>
</reference>
<name>A0A1M2VHL3_TRAPU</name>
<dbReference type="Proteomes" id="UP000184267">
    <property type="component" value="Unassembled WGS sequence"/>
</dbReference>
<accession>A0A1M2VHL3</accession>
<dbReference type="AlphaFoldDB" id="A0A1M2VHL3"/>
<organism evidence="1 2">
    <name type="scientific">Trametes pubescens</name>
    <name type="common">White-rot fungus</name>
    <dbReference type="NCBI Taxonomy" id="154538"/>
    <lineage>
        <taxon>Eukaryota</taxon>
        <taxon>Fungi</taxon>
        <taxon>Dikarya</taxon>
        <taxon>Basidiomycota</taxon>
        <taxon>Agaricomycotina</taxon>
        <taxon>Agaricomycetes</taxon>
        <taxon>Polyporales</taxon>
        <taxon>Polyporaceae</taxon>
        <taxon>Trametes</taxon>
    </lineage>
</organism>
<comment type="caution">
    <text evidence="1">The sequence shown here is derived from an EMBL/GenBank/DDBJ whole genome shotgun (WGS) entry which is preliminary data.</text>
</comment>
<gene>
    <name evidence="1" type="ORF">TRAPUB_2077</name>
</gene>
<protein>
    <submittedName>
        <fullName evidence="1">Uncharacterized protein</fullName>
    </submittedName>
</protein>
<sequence>MPVVRSVIKASCSTTPLWIEWGGVPGGTLERIGVANSTPTWLQTGKPSS</sequence>
<proteinExistence type="predicted"/>
<dbReference type="EMBL" id="MNAD01001225">
    <property type="protein sequence ID" value="OJT07046.1"/>
    <property type="molecule type" value="Genomic_DNA"/>
</dbReference>